<evidence type="ECO:0000313" key="2">
    <source>
        <dbReference type="EnsemblPlants" id="MELO3C029088.2.1"/>
    </source>
</evidence>
<protein>
    <recommendedName>
        <fullName evidence="3">Transmembrane protein</fullName>
    </recommendedName>
</protein>
<dbReference type="GO" id="GO:0038199">
    <property type="term" value="F:ethylene receptor activity"/>
    <property type="evidence" value="ECO:0007669"/>
    <property type="project" value="TreeGrafter"/>
</dbReference>
<dbReference type="Gramene" id="MELO3C029088.2.1">
    <property type="protein sequence ID" value="MELO3C029088.2.1"/>
    <property type="gene ID" value="MELO3C029088.2"/>
</dbReference>
<feature type="transmembrane region" description="Helical" evidence="1">
    <location>
        <begin position="7"/>
        <end position="33"/>
    </location>
</feature>
<dbReference type="GO" id="GO:0046872">
    <property type="term" value="F:metal ion binding"/>
    <property type="evidence" value="ECO:0007669"/>
    <property type="project" value="UniProtKB-KW"/>
</dbReference>
<name>A0A9I9E5J6_CUCME</name>
<reference evidence="2" key="1">
    <citation type="submission" date="2023-03" db="UniProtKB">
        <authorList>
            <consortium name="EnsemblPlants"/>
        </authorList>
    </citation>
    <scope>IDENTIFICATION</scope>
</reference>
<dbReference type="GO" id="GO:0005783">
    <property type="term" value="C:endoplasmic reticulum"/>
    <property type="evidence" value="ECO:0007669"/>
    <property type="project" value="TreeGrafter"/>
</dbReference>
<accession>A0A9I9E5J6</accession>
<feature type="transmembrane region" description="Helical" evidence="1">
    <location>
        <begin position="39"/>
        <end position="65"/>
    </location>
</feature>
<keyword evidence="1" id="KW-0472">Membrane</keyword>
<dbReference type="PANTHER" id="PTHR24423:SF633">
    <property type="entry name" value="ETHYLENE RECEPTOR 2"/>
    <property type="match status" value="1"/>
</dbReference>
<keyword evidence="1" id="KW-0812">Transmembrane</keyword>
<dbReference type="GO" id="GO:0016301">
    <property type="term" value="F:kinase activity"/>
    <property type="evidence" value="ECO:0007669"/>
    <property type="project" value="UniProtKB-KW"/>
</dbReference>
<evidence type="ECO:0008006" key="3">
    <source>
        <dbReference type="Google" id="ProtNLM"/>
    </source>
</evidence>
<proteinExistence type="predicted"/>
<dbReference type="GO" id="GO:0051740">
    <property type="term" value="F:ethylene binding"/>
    <property type="evidence" value="ECO:0007669"/>
    <property type="project" value="TreeGrafter"/>
</dbReference>
<dbReference type="AlphaFoldDB" id="A0A9I9E5J6"/>
<evidence type="ECO:0000256" key="1">
    <source>
        <dbReference type="SAM" id="Phobius"/>
    </source>
</evidence>
<sequence length="263" mass="30239">MDWNLMYWRLVGFPLSGLLYSFFILCSNFSFYFSDDNALVGVVFNLLIMLLIFLFLLIFVGGTLMEKFKLGWRSRMGWRSGILFLVRSGMNWELEMRVLLLSLMPSATSLSASCLVLESLNQVLDAILKTLPSGFMILLLLTSVSAGDNRFSRCNCDGEDSLWSIDSIMECPHVSDFFIIVVYFSISLVGPMYPSNVFLLPWLRVLLLPLHHTHSFASQGEREFLLKKKTWNLGREVGMILKQKEVSLHVRMLTKVEENFKIY</sequence>
<dbReference type="PANTHER" id="PTHR24423">
    <property type="entry name" value="TWO-COMPONENT SENSOR HISTIDINE KINASE"/>
    <property type="match status" value="1"/>
</dbReference>
<dbReference type="EnsemblPlants" id="MELO3C029088.2.1">
    <property type="protein sequence ID" value="MELO3C029088.2.1"/>
    <property type="gene ID" value="MELO3C029088.2"/>
</dbReference>
<dbReference type="GO" id="GO:0005524">
    <property type="term" value="F:ATP binding"/>
    <property type="evidence" value="ECO:0007669"/>
    <property type="project" value="UniProtKB-KW"/>
</dbReference>
<keyword evidence="1" id="KW-1133">Transmembrane helix</keyword>
<organism evidence="2">
    <name type="scientific">Cucumis melo</name>
    <name type="common">Muskmelon</name>
    <dbReference type="NCBI Taxonomy" id="3656"/>
    <lineage>
        <taxon>Eukaryota</taxon>
        <taxon>Viridiplantae</taxon>
        <taxon>Streptophyta</taxon>
        <taxon>Embryophyta</taxon>
        <taxon>Tracheophyta</taxon>
        <taxon>Spermatophyta</taxon>
        <taxon>Magnoliopsida</taxon>
        <taxon>eudicotyledons</taxon>
        <taxon>Gunneridae</taxon>
        <taxon>Pentapetalae</taxon>
        <taxon>rosids</taxon>
        <taxon>fabids</taxon>
        <taxon>Cucurbitales</taxon>
        <taxon>Cucurbitaceae</taxon>
        <taxon>Benincaseae</taxon>
        <taxon>Cucumis</taxon>
    </lineage>
</organism>